<accession>A0ACB5STK1</accession>
<organism evidence="1 2">
    <name type="scientific">Ambrosiozyma monospora</name>
    <name type="common">Yeast</name>
    <name type="synonym">Endomycopsis monosporus</name>
    <dbReference type="NCBI Taxonomy" id="43982"/>
    <lineage>
        <taxon>Eukaryota</taxon>
        <taxon>Fungi</taxon>
        <taxon>Dikarya</taxon>
        <taxon>Ascomycota</taxon>
        <taxon>Saccharomycotina</taxon>
        <taxon>Pichiomycetes</taxon>
        <taxon>Pichiales</taxon>
        <taxon>Pichiaceae</taxon>
        <taxon>Ambrosiozyma</taxon>
    </lineage>
</organism>
<keyword evidence="2" id="KW-1185">Reference proteome</keyword>
<protein>
    <submittedName>
        <fullName evidence="1">Unnamed protein product</fullName>
    </submittedName>
</protein>
<dbReference type="EMBL" id="BSXS01000172">
    <property type="protein sequence ID" value="GME71228.1"/>
    <property type="molecule type" value="Genomic_DNA"/>
</dbReference>
<evidence type="ECO:0000313" key="1">
    <source>
        <dbReference type="EMBL" id="GME71228.1"/>
    </source>
</evidence>
<comment type="caution">
    <text evidence="1">The sequence shown here is derived from an EMBL/GenBank/DDBJ whole genome shotgun (WGS) entry which is preliminary data.</text>
</comment>
<dbReference type="Proteomes" id="UP001165064">
    <property type="component" value="Unassembled WGS sequence"/>
</dbReference>
<gene>
    <name evidence="1" type="ORF">Amon02_000050700</name>
</gene>
<reference evidence="1" key="1">
    <citation type="submission" date="2023-04" db="EMBL/GenBank/DDBJ databases">
        <title>Ambrosiozyma monospora NBRC 10751.</title>
        <authorList>
            <person name="Ichikawa N."/>
            <person name="Sato H."/>
            <person name="Tonouchi N."/>
        </authorList>
    </citation>
    <scope>NUCLEOTIDE SEQUENCE</scope>
    <source>
        <strain evidence="1">NBRC 10751</strain>
    </source>
</reference>
<evidence type="ECO:0000313" key="2">
    <source>
        <dbReference type="Proteomes" id="UP001165064"/>
    </source>
</evidence>
<sequence>MATSRNLTSRSPHLESNSNSSDGSGDPFNQEQDYEMESYDGSSSNSNGSKPMEHKKLLGATYDNPSYQNSSSSVLNPFGSSTNLMSGSGAASSAPTFDRYPQGLTGSRVMSMQSVNSKSSFVNKHGGGYSDSLSSGSEKSNHAFLVDTDFSPFGGYPASSFPLHIDEKEDDDYLHNPDPIADAEYDKHRFKYDMKNMDKKAVFGLIGFLFLGLGALAIFVVLPALTYSGVTEHTSTPWHETYVELTDYVYPTLSAIRTSLIDPDTPEEAKTRKARDGSDWVLVFSDEFNAEGRTFYDGDDQFFYAPDIHYDATKDLEWYDPDAVTTANGTLKMRMDAYKNHDLFYRSGMVHSWNRMCFTQGIMEVSANLPNYGNTSGLWPGMWSMGNLGRPGYLASTEGVWPYSYEECDVGITPNQSSPDGISYLPGQKLNACTCEGEDHPNRGTGRGATEIDIVEGAMDTTLLCGTASQSLQIAPYDIWYMPDYEFIEVHNSSVTSMNTYAGGPFQQAISAVSTLNPEWYEFNNEEPIFQSYSYEYLNDDTDGYLRWFVGDQPTFTLHATALHPNGNIGWRKLSKEPMSMILNLGISNNWAYIDWPSIKFPVTLSFDYVRIYQPADAISVTCDPADHPTYDYINAHPNAYQNANNTSWEMAGYTYPKNRLTGGCS</sequence>
<name>A0ACB5STK1_AMBMO</name>
<proteinExistence type="predicted"/>